<accession>A0AAN6T3G2</accession>
<organism evidence="1 2">
    <name type="scientific">Parathielavia hyrcaniae</name>
    <dbReference type="NCBI Taxonomy" id="113614"/>
    <lineage>
        <taxon>Eukaryota</taxon>
        <taxon>Fungi</taxon>
        <taxon>Dikarya</taxon>
        <taxon>Ascomycota</taxon>
        <taxon>Pezizomycotina</taxon>
        <taxon>Sordariomycetes</taxon>
        <taxon>Sordariomycetidae</taxon>
        <taxon>Sordariales</taxon>
        <taxon>Chaetomiaceae</taxon>
        <taxon>Parathielavia</taxon>
    </lineage>
</organism>
<protein>
    <submittedName>
        <fullName evidence="1">Uncharacterized protein</fullName>
    </submittedName>
</protein>
<dbReference type="Proteomes" id="UP001305647">
    <property type="component" value="Unassembled WGS sequence"/>
</dbReference>
<proteinExistence type="predicted"/>
<comment type="caution">
    <text evidence="1">The sequence shown here is derived from an EMBL/GenBank/DDBJ whole genome shotgun (WGS) entry which is preliminary data.</text>
</comment>
<reference evidence="1" key="2">
    <citation type="submission" date="2023-05" db="EMBL/GenBank/DDBJ databases">
        <authorList>
            <consortium name="Lawrence Berkeley National Laboratory"/>
            <person name="Steindorff A."/>
            <person name="Hensen N."/>
            <person name="Bonometti L."/>
            <person name="Westerberg I."/>
            <person name="Brannstrom I.O."/>
            <person name="Guillou S."/>
            <person name="Cros-Aarteil S."/>
            <person name="Calhoun S."/>
            <person name="Haridas S."/>
            <person name="Kuo A."/>
            <person name="Mondo S."/>
            <person name="Pangilinan J."/>
            <person name="Riley R."/>
            <person name="Labutti K."/>
            <person name="Andreopoulos B."/>
            <person name="Lipzen A."/>
            <person name="Chen C."/>
            <person name="Yanf M."/>
            <person name="Daum C."/>
            <person name="Ng V."/>
            <person name="Clum A."/>
            <person name="Ohm R."/>
            <person name="Martin F."/>
            <person name="Silar P."/>
            <person name="Natvig D."/>
            <person name="Lalanne C."/>
            <person name="Gautier V."/>
            <person name="Ament-Velasquez S.L."/>
            <person name="Kruys A."/>
            <person name="Hutchinson M.I."/>
            <person name="Powell A.J."/>
            <person name="Barry K."/>
            <person name="Miller A.N."/>
            <person name="Grigoriev I.V."/>
            <person name="Debuchy R."/>
            <person name="Gladieux P."/>
            <person name="Thoren M.H."/>
            <person name="Johannesson H."/>
        </authorList>
    </citation>
    <scope>NUCLEOTIDE SEQUENCE</scope>
    <source>
        <strain evidence="1">CBS 757.83</strain>
    </source>
</reference>
<sequence length="140" mass="15345">MDLGLALWVLRLIISMRKRGRGCPGRGLVGPGPFRPRLRVIRKARGLVDRVVWLTRHRCGNPGMLAGTLLYCQMAGQYDENRENGDCELSIEDGDERDLIGRAEGKHKNGAGRLLIELTGTDIEEPGLQLKPGGDSESGP</sequence>
<reference evidence="1" key="1">
    <citation type="journal article" date="2023" name="Mol. Phylogenet. Evol.">
        <title>Genome-scale phylogeny and comparative genomics of the fungal order Sordariales.</title>
        <authorList>
            <person name="Hensen N."/>
            <person name="Bonometti L."/>
            <person name="Westerberg I."/>
            <person name="Brannstrom I.O."/>
            <person name="Guillou S."/>
            <person name="Cros-Aarteil S."/>
            <person name="Calhoun S."/>
            <person name="Haridas S."/>
            <person name="Kuo A."/>
            <person name="Mondo S."/>
            <person name="Pangilinan J."/>
            <person name="Riley R."/>
            <person name="LaButti K."/>
            <person name="Andreopoulos B."/>
            <person name="Lipzen A."/>
            <person name="Chen C."/>
            <person name="Yan M."/>
            <person name="Daum C."/>
            <person name="Ng V."/>
            <person name="Clum A."/>
            <person name="Steindorff A."/>
            <person name="Ohm R.A."/>
            <person name="Martin F."/>
            <person name="Silar P."/>
            <person name="Natvig D.O."/>
            <person name="Lalanne C."/>
            <person name="Gautier V."/>
            <person name="Ament-Velasquez S.L."/>
            <person name="Kruys A."/>
            <person name="Hutchinson M.I."/>
            <person name="Powell A.J."/>
            <person name="Barry K."/>
            <person name="Miller A.N."/>
            <person name="Grigoriev I.V."/>
            <person name="Debuchy R."/>
            <person name="Gladieux P."/>
            <person name="Hiltunen Thoren M."/>
            <person name="Johannesson H."/>
        </authorList>
    </citation>
    <scope>NUCLEOTIDE SEQUENCE</scope>
    <source>
        <strain evidence="1">CBS 757.83</strain>
    </source>
</reference>
<evidence type="ECO:0000313" key="2">
    <source>
        <dbReference type="Proteomes" id="UP001305647"/>
    </source>
</evidence>
<gene>
    <name evidence="1" type="ORF">N658DRAFT_284945</name>
</gene>
<dbReference type="EMBL" id="MU863628">
    <property type="protein sequence ID" value="KAK4103720.1"/>
    <property type="molecule type" value="Genomic_DNA"/>
</dbReference>
<name>A0AAN6T3G2_9PEZI</name>
<dbReference type="AlphaFoldDB" id="A0AAN6T3G2"/>
<keyword evidence="2" id="KW-1185">Reference proteome</keyword>
<evidence type="ECO:0000313" key="1">
    <source>
        <dbReference type="EMBL" id="KAK4103720.1"/>
    </source>
</evidence>